<dbReference type="PANTHER" id="PTHR32063:SF73">
    <property type="entry name" value="RND SUPERFAMILY EFFLUX PUMP PERMEASE COMPONENT 1"/>
    <property type="match status" value="1"/>
</dbReference>
<dbReference type="SUPFAM" id="SSF82693">
    <property type="entry name" value="Multidrug efflux transporter AcrB pore domain, PN1, PN2, PC1 and PC2 subdomains"/>
    <property type="match status" value="1"/>
</dbReference>
<dbReference type="GO" id="GO:0042910">
    <property type="term" value="F:xenobiotic transmembrane transporter activity"/>
    <property type="evidence" value="ECO:0007669"/>
    <property type="project" value="TreeGrafter"/>
</dbReference>
<dbReference type="EMBL" id="BARS01029329">
    <property type="protein sequence ID" value="GAG03274.1"/>
    <property type="molecule type" value="Genomic_DNA"/>
</dbReference>
<reference evidence="1" key="1">
    <citation type="journal article" date="2014" name="Front. Microbiol.">
        <title>High frequency of phylogenetically diverse reductive dehalogenase-homologous genes in deep subseafloor sedimentary metagenomes.</title>
        <authorList>
            <person name="Kawai M."/>
            <person name="Futagami T."/>
            <person name="Toyoda A."/>
            <person name="Takaki Y."/>
            <person name="Nishi S."/>
            <person name="Hori S."/>
            <person name="Arai W."/>
            <person name="Tsubouchi T."/>
            <person name="Morono Y."/>
            <person name="Uchiyama I."/>
            <person name="Ito T."/>
            <person name="Fujiyama A."/>
            <person name="Inagaki F."/>
            <person name="Takami H."/>
        </authorList>
    </citation>
    <scope>NUCLEOTIDE SEQUENCE</scope>
    <source>
        <strain evidence="1">Expedition CK06-06</strain>
    </source>
</reference>
<accession>X0UBU2</accession>
<dbReference type="SUPFAM" id="SSF82714">
    <property type="entry name" value="Multidrug efflux transporter AcrB TolC docking domain, DN and DC subdomains"/>
    <property type="match status" value="1"/>
</dbReference>
<dbReference type="InterPro" id="IPR027463">
    <property type="entry name" value="AcrB_DN_DC_subdom"/>
</dbReference>
<evidence type="ECO:0008006" key="2">
    <source>
        <dbReference type="Google" id="ProtNLM"/>
    </source>
</evidence>
<gene>
    <name evidence="1" type="ORF">S01H1_45852</name>
</gene>
<organism evidence="1">
    <name type="scientific">marine sediment metagenome</name>
    <dbReference type="NCBI Taxonomy" id="412755"/>
    <lineage>
        <taxon>unclassified sequences</taxon>
        <taxon>metagenomes</taxon>
        <taxon>ecological metagenomes</taxon>
    </lineage>
</organism>
<dbReference type="InterPro" id="IPR001036">
    <property type="entry name" value="Acrflvin-R"/>
</dbReference>
<evidence type="ECO:0000313" key="1">
    <source>
        <dbReference type="EMBL" id="GAG03274.1"/>
    </source>
</evidence>
<dbReference type="Pfam" id="PF00873">
    <property type="entry name" value="ACR_tran"/>
    <property type="match status" value="1"/>
</dbReference>
<dbReference type="PANTHER" id="PTHR32063">
    <property type="match status" value="1"/>
</dbReference>
<dbReference type="Gene3D" id="3.30.70.1320">
    <property type="entry name" value="Multidrug efflux transporter AcrB pore domain like"/>
    <property type="match status" value="1"/>
</dbReference>
<proteinExistence type="predicted"/>
<feature type="non-terminal residue" evidence="1">
    <location>
        <position position="225"/>
    </location>
</feature>
<dbReference type="Gene3D" id="3.30.70.1430">
    <property type="entry name" value="Multidrug efflux transporter AcrB pore domain"/>
    <property type="match status" value="1"/>
</dbReference>
<protein>
    <recommendedName>
        <fullName evidence="2">Acriflavin resistance protein</fullName>
    </recommendedName>
</protein>
<comment type="caution">
    <text evidence="1">The sequence shown here is derived from an EMBL/GenBank/DDBJ whole genome shotgun (WGS) entry which is preliminary data.</text>
</comment>
<dbReference type="AlphaFoldDB" id="X0UBU2"/>
<dbReference type="GO" id="GO:0005886">
    <property type="term" value="C:plasma membrane"/>
    <property type="evidence" value="ECO:0007669"/>
    <property type="project" value="TreeGrafter"/>
</dbReference>
<sequence length="225" mass="25853">MLPLEFFPTFEYPYVNIDIPYPNSTPDEVERQITRPVEEILATISGIKRMISNSSENNSSIFLEFDWGVDSNIRAIEAKEKIDSIRNQLPSDLERFYVGRISMSDIEVLTVRISSNRDLSNSYDLLERHLKRRVERIDGVSRVRLYGVEKKEIRIQLLANRIIAHQVNLNRLSQVLATSNFTVTAGRITDASQRFTVRPIGEIKTPEEIGNLIIGQHNLKLRDIA</sequence>
<name>X0UBU2_9ZZZZ</name>
<dbReference type="Gene3D" id="3.30.2090.10">
    <property type="entry name" value="Multidrug efflux transporter AcrB TolC docking domain, DN and DC subdomains"/>
    <property type="match status" value="1"/>
</dbReference>